<feature type="signal peptide" evidence="1">
    <location>
        <begin position="1"/>
        <end position="23"/>
    </location>
</feature>
<reference evidence="2" key="1">
    <citation type="journal article" date="2014" name="Int. J. Syst. Evol. Microbiol.">
        <title>Complete genome of a new Firmicutes species belonging to the dominant human colonic microbiota ('Ruminococcus bicirculans') reveals two chromosomes and a selective capacity to utilize plant glucans.</title>
        <authorList>
            <consortium name="NISC Comparative Sequencing Program"/>
            <person name="Wegmann U."/>
            <person name="Louis P."/>
            <person name="Goesmann A."/>
            <person name="Henrissat B."/>
            <person name="Duncan S.H."/>
            <person name="Flint H.J."/>
        </authorList>
    </citation>
    <scope>NUCLEOTIDE SEQUENCE</scope>
    <source>
        <strain evidence="2">CGMCC 4.5581</strain>
    </source>
</reference>
<evidence type="ECO:0008006" key="6">
    <source>
        <dbReference type="Google" id="ProtNLM"/>
    </source>
</evidence>
<dbReference type="Proteomes" id="UP000552836">
    <property type="component" value="Unassembled WGS sequence"/>
</dbReference>
<dbReference type="Proteomes" id="UP000648663">
    <property type="component" value="Unassembled WGS sequence"/>
</dbReference>
<organism evidence="3 4">
    <name type="scientific">Modestobacter marinus</name>
    <dbReference type="NCBI Taxonomy" id="477641"/>
    <lineage>
        <taxon>Bacteria</taxon>
        <taxon>Bacillati</taxon>
        <taxon>Actinomycetota</taxon>
        <taxon>Actinomycetes</taxon>
        <taxon>Geodermatophilales</taxon>
        <taxon>Geodermatophilaceae</taxon>
        <taxon>Modestobacter</taxon>
    </lineage>
</organism>
<dbReference type="EMBL" id="BMMI01000005">
    <property type="protein sequence ID" value="GGL69848.1"/>
    <property type="molecule type" value="Genomic_DNA"/>
</dbReference>
<keyword evidence="1" id="KW-0732">Signal</keyword>
<accession>A0A846LKT4</accession>
<evidence type="ECO:0000313" key="2">
    <source>
        <dbReference type="EMBL" id="GGL69848.1"/>
    </source>
</evidence>
<reference evidence="3 4" key="3">
    <citation type="submission" date="2020-02" db="EMBL/GenBank/DDBJ databases">
        <title>Sequencing the genomes of 1000 actinobacteria strains.</title>
        <authorList>
            <person name="Klenk H.-P."/>
        </authorList>
    </citation>
    <scope>NUCLEOTIDE SEQUENCE [LARGE SCALE GENOMIC DNA]</scope>
    <source>
        <strain evidence="3 4">DSM 45201</strain>
    </source>
</reference>
<name>A0A846LKT4_9ACTN</name>
<sequence>MTSRRLLRDVTAAALLLAAPVCSGCTATDAAPAPQAATAATPDTPAELEELLVDDVPSGLPRVPDDELEPPAGEKTIDDVARYGEDAQREQEVLADYGYTRGWERFWRSEEELTSVFLDQFADPSGAVSYAADLARNDAEHYGGLLNRSPNGLPEGCVLLAQDDPAPEHRMAGPAAFAWCSAGVFTVAVAAVADTPEDARRELEAVTTAQLDRLRD</sequence>
<evidence type="ECO:0000313" key="5">
    <source>
        <dbReference type="Proteomes" id="UP000648663"/>
    </source>
</evidence>
<dbReference type="RefSeq" id="WP_166755274.1">
    <property type="nucleotide sequence ID" value="NZ_BAABJU010000015.1"/>
</dbReference>
<comment type="caution">
    <text evidence="3">The sequence shown here is derived from an EMBL/GenBank/DDBJ whole genome shotgun (WGS) entry which is preliminary data.</text>
</comment>
<dbReference type="AlphaFoldDB" id="A0A846LKT4"/>
<keyword evidence="5" id="KW-1185">Reference proteome</keyword>
<evidence type="ECO:0000313" key="4">
    <source>
        <dbReference type="Proteomes" id="UP000552836"/>
    </source>
</evidence>
<protein>
    <recommendedName>
        <fullName evidence="6">Lipoprotein</fullName>
    </recommendedName>
</protein>
<gene>
    <name evidence="3" type="ORF">FB380_002417</name>
    <name evidence="2" type="ORF">GCM10011589_27700</name>
</gene>
<reference evidence="2" key="4">
    <citation type="submission" date="2024-05" db="EMBL/GenBank/DDBJ databases">
        <authorList>
            <person name="Sun Q."/>
            <person name="Zhou Y."/>
        </authorList>
    </citation>
    <scope>NUCLEOTIDE SEQUENCE</scope>
    <source>
        <strain evidence="2">CGMCC 4.5581</strain>
    </source>
</reference>
<evidence type="ECO:0000313" key="3">
    <source>
        <dbReference type="EMBL" id="NIH67971.1"/>
    </source>
</evidence>
<proteinExistence type="predicted"/>
<feature type="chain" id="PRO_5038493098" description="Lipoprotein" evidence="1">
    <location>
        <begin position="24"/>
        <end position="216"/>
    </location>
</feature>
<dbReference type="EMBL" id="JAAMPA010000001">
    <property type="protein sequence ID" value="NIH67971.1"/>
    <property type="molecule type" value="Genomic_DNA"/>
</dbReference>
<evidence type="ECO:0000256" key="1">
    <source>
        <dbReference type="SAM" id="SignalP"/>
    </source>
</evidence>
<reference evidence="5" key="2">
    <citation type="journal article" date="2019" name="Int. J. Syst. Evol. Microbiol.">
        <title>The Global Catalogue of Microorganisms (GCM) 10K type strain sequencing project: providing services to taxonomists for standard genome sequencing and annotation.</title>
        <authorList>
            <consortium name="The Broad Institute Genomics Platform"/>
            <consortium name="The Broad Institute Genome Sequencing Center for Infectious Disease"/>
            <person name="Wu L."/>
            <person name="Ma J."/>
        </authorList>
    </citation>
    <scope>NUCLEOTIDE SEQUENCE [LARGE SCALE GENOMIC DNA]</scope>
    <source>
        <strain evidence="5">CGMCC 4.5581</strain>
    </source>
</reference>